<dbReference type="FunCoup" id="A0A3N4L733">
    <property type="interactions" value="339"/>
</dbReference>
<dbReference type="InterPro" id="IPR027267">
    <property type="entry name" value="AH/BAR_dom_sf"/>
</dbReference>
<dbReference type="Gene3D" id="2.30.30.40">
    <property type="entry name" value="SH3 Domains"/>
    <property type="match status" value="2"/>
</dbReference>
<dbReference type="PANTHER" id="PTHR15735:SF21">
    <property type="entry name" value="PROTEIN NERVOUS WRECK"/>
    <property type="match status" value="1"/>
</dbReference>
<evidence type="ECO:0000256" key="9">
    <source>
        <dbReference type="PROSITE-ProRule" id="PRU01077"/>
    </source>
</evidence>
<dbReference type="Gene3D" id="3.30.60.20">
    <property type="match status" value="1"/>
</dbReference>
<feature type="compositionally biased region" description="Low complexity" evidence="10">
    <location>
        <begin position="643"/>
        <end position="654"/>
    </location>
</feature>
<dbReference type="PROSITE" id="PS51741">
    <property type="entry name" value="F_BAR"/>
    <property type="match status" value="1"/>
</dbReference>
<proteinExistence type="inferred from homology"/>
<dbReference type="CDD" id="cd20824">
    <property type="entry name" value="C1_SpBZZ1-like"/>
    <property type="match status" value="1"/>
</dbReference>
<sequence>MDGPTVNFGEELKTANGIEFLDDAQAFYRERAALEKDYATRMSALTKKFLDRKAKKASSLSVGDTPQMTPGSLESASVTTWSTILTSHDSLAKEHDSLSNALITQISDPLKAIATRYEEYRKLYNTLNMKVMADRDGVYSELKKSKGSYDAECKQVEDKRAKVDKAFDSSKTKAEKSYSQELIEMHNIKNTYLIKINVANRHKQKYYHEDIPDILNSLQDLNETRITKLNGIWTLGCQLDINCRQNSITLLSDTVKEIARNLPALDSAMFSRHNMGGWVEPNNFEFEPSQIWHDTSDIVVDDLATVFLRNILGKSRKELEGAKAQVDARNREIESLRKTRDSIKLNEEMQLKEAEVTRSLLIHQEQLVPHSSKLTTLQVEISTILNAVGDVERGTQTHKFKSKTFTIPTTCDLCGERAWRLTGAGFSCQDCGYTCHAKCEMKVPAQCPGVLDKAGKKALKEEMKSTAPSTGGDSGVALSRSNTMNSLSSSYAGGGGGATAPQRMGSTLSRTTSPAANTPAETAVPAASSLNAVAAAASPAVRRNRVIAPPPERYVSAPPPEAPRPSAEKDEVVGRMLYAYSANGAGEISVEGGQEVVIVEPDDGSGWIQVQVGSLSGLVPASYVDASPPPSTPIEGRPDSRHSSSNVSISNSIVGSMTGSGTIKKKGPAVKPKRGAKRVKHVEALYEYSARSDLEWDMLEGDRFVLVKEDSGDGWCEVEKGGVTKSVPSAYVQVID</sequence>
<evidence type="ECO:0000259" key="11">
    <source>
        <dbReference type="PROSITE" id="PS50002"/>
    </source>
</evidence>
<feature type="domain" description="SH3" evidence="11">
    <location>
        <begin position="677"/>
        <end position="736"/>
    </location>
</feature>
<evidence type="ECO:0000256" key="6">
    <source>
        <dbReference type="ARBA" id="ARBA00061387"/>
    </source>
</evidence>
<dbReference type="PRINTS" id="PR00008">
    <property type="entry name" value="DAGPEDOMAIN"/>
</dbReference>
<dbReference type="Gene3D" id="1.20.1270.60">
    <property type="entry name" value="Arfaptin homology (AH) domain/BAR domain"/>
    <property type="match status" value="1"/>
</dbReference>
<evidence type="ECO:0000313" key="14">
    <source>
        <dbReference type="EMBL" id="RPB17598.1"/>
    </source>
</evidence>
<keyword evidence="3" id="KW-0862">Zinc</keyword>
<keyword evidence="1 8" id="KW-0728">SH3 domain</keyword>
<comment type="function">
    <text evidence="5">Plays a role in endocytosis and trafficking to the vacuole. Functions with type I myosins to restore polarity of the actin cytoskeleton after NaCl stress.</text>
</comment>
<gene>
    <name evidence="14" type="ORF">P167DRAFT_479195</name>
</gene>
<reference evidence="14 15" key="1">
    <citation type="journal article" date="2018" name="Nat. Ecol. Evol.">
        <title>Pezizomycetes genomes reveal the molecular basis of ectomycorrhizal truffle lifestyle.</title>
        <authorList>
            <person name="Murat C."/>
            <person name="Payen T."/>
            <person name="Noel B."/>
            <person name="Kuo A."/>
            <person name="Morin E."/>
            <person name="Chen J."/>
            <person name="Kohler A."/>
            <person name="Krizsan K."/>
            <person name="Balestrini R."/>
            <person name="Da Silva C."/>
            <person name="Montanini B."/>
            <person name="Hainaut M."/>
            <person name="Levati E."/>
            <person name="Barry K.W."/>
            <person name="Belfiori B."/>
            <person name="Cichocki N."/>
            <person name="Clum A."/>
            <person name="Dockter R.B."/>
            <person name="Fauchery L."/>
            <person name="Guy J."/>
            <person name="Iotti M."/>
            <person name="Le Tacon F."/>
            <person name="Lindquist E.A."/>
            <person name="Lipzen A."/>
            <person name="Malagnac F."/>
            <person name="Mello A."/>
            <person name="Molinier V."/>
            <person name="Miyauchi S."/>
            <person name="Poulain J."/>
            <person name="Riccioni C."/>
            <person name="Rubini A."/>
            <person name="Sitrit Y."/>
            <person name="Splivallo R."/>
            <person name="Traeger S."/>
            <person name="Wang M."/>
            <person name="Zifcakova L."/>
            <person name="Wipf D."/>
            <person name="Zambonelli A."/>
            <person name="Paolocci F."/>
            <person name="Nowrousian M."/>
            <person name="Ottonello S."/>
            <person name="Baldrian P."/>
            <person name="Spatafora J.W."/>
            <person name="Henrissat B."/>
            <person name="Nagy L.G."/>
            <person name="Aury J.M."/>
            <person name="Wincker P."/>
            <person name="Grigoriev I.V."/>
            <person name="Bonfante P."/>
            <person name="Martin F.M."/>
        </authorList>
    </citation>
    <scope>NUCLEOTIDE SEQUENCE [LARGE SCALE GENOMIC DNA]</scope>
    <source>
        <strain evidence="14 15">CCBAS932</strain>
    </source>
</reference>
<keyword evidence="15" id="KW-1185">Reference proteome</keyword>
<dbReference type="InterPro" id="IPR020454">
    <property type="entry name" value="DAG/PE-bd"/>
</dbReference>
<evidence type="ECO:0000256" key="10">
    <source>
        <dbReference type="SAM" id="MobiDB-lite"/>
    </source>
</evidence>
<dbReference type="SUPFAM" id="SSF50044">
    <property type="entry name" value="SH3-domain"/>
    <property type="match status" value="2"/>
</dbReference>
<dbReference type="InterPro" id="IPR036028">
    <property type="entry name" value="SH3-like_dom_sf"/>
</dbReference>
<dbReference type="PANTHER" id="PTHR15735">
    <property type="entry name" value="FCH AND DOUBLE SH3 DOMAINS PROTEIN"/>
    <property type="match status" value="1"/>
</dbReference>
<feature type="region of interest" description="Disordered" evidence="10">
    <location>
        <begin position="624"/>
        <end position="674"/>
    </location>
</feature>
<feature type="compositionally biased region" description="Polar residues" evidence="10">
    <location>
        <begin position="504"/>
        <end position="520"/>
    </location>
</feature>
<evidence type="ECO:0000256" key="5">
    <source>
        <dbReference type="ARBA" id="ARBA00054085"/>
    </source>
</evidence>
<feature type="region of interest" description="Disordered" evidence="10">
    <location>
        <begin position="460"/>
        <end position="522"/>
    </location>
</feature>
<protein>
    <recommendedName>
        <fullName evidence="7">Protein BZZ1</fullName>
    </recommendedName>
</protein>
<dbReference type="OrthoDB" id="8783038at2759"/>
<dbReference type="InterPro" id="IPR031160">
    <property type="entry name" value="F_BAR_dom"/>
</dbReference>
<feature type="domain" description="SH3" evidence="11">
    <location>
        <begin position="569"/>
        <end position="629"/>
    </location>
</feature>
<dbReference type="SMART" id="SM00109">
    <property type="entry name" value="C1"/>
    <property type="match status" value="1"/>
</dbReference>
<dbReference type="Pfam" id="PF14604">
    <property type="entry name" value="SH3_9"/>
    <property type="match status" value="1"/>
</dbReference>
<dbReference type="SUPFAM" id="SSF57889">
    <property type="entry name" value="Cysteine-rich domain"/>
    <property type="match status" value="1"/>
</dbReference>
<evidence type="ECO:0000259" key="12">
    <source>
        <dbReference type="PROSITE" id="PS50081"/>
    </source>
</evidence>
<dbReference type="InterPro" id="IPR035459">
    <property type="entry name" value="Bzz1_SH3_1"/>
</dbReference>
<evidence type="ECO:0000256" key="1">
    <source>
        <dbReference type="ARBA" id="ARBA00022443"/>
    </source>
</evidence>
<dbReference type="SMART" id="SM00055">
    <property type="entry name" value="FCH"/>
    <property type="match status" value="1"/>
</dbReference>
<dbReference type="GO" id="GO:0030864">
    <property type="term" value="C:cortical actin cytoskeleton"/>
    <property type="evidence" value="ECO:0007669"/>
    <property type="project" value="UniProtKB-ARBA"/>
</dbReference>
<dbReference type="CDD" id="cd11912">
    <property type="entry name" value="SH3_Bzz1_1"/>
    <property type="match status" value="1"/>
</dbReference>
<dbReference type="PROSITE" id="PS50002">
    <property type="entry name" value="SH3"/>
    <property type="match status" value="2"/>
</dbReference>
<evidence type="ECO:0000256" key="7">
    <source>
        <dbReference type="ARBA" id="ARBA00074946"/>
    </source>
</evidence>
<dbReference type="STRING" id="1392247.A0A3N4L733"/>
<feature type="compositionally biased region" description="Basic residues" evidence="10">
    <location>
        <begin position="663"/>
        <end position="674"/>
    </location>
</feature>
<dbReference type="EMBL" id="ML119105">
    <property type="protein sequence ID" value="RPB17598.1"/>
    <property type="molecule type" value="Genomic_DNA"/>
</dbReference>
<accession>A0A3N4L733</accession>
<dbReference type="FunFam" id="2.30.30.40:FF:000161">
    <property type="entry name" value="Actin polymerization protein Bzz1"/>
    <property type="match status" value="1"/>
</dbReference>
<dbReference type="InParanoid" id="A0A3N4L733"/>
<name>A0A3N4L733_9PEZI</name>
<dbReference type="GO" id="GO:0045010">
    <property type="term" value="P:actin nucleation"/>
    <property type="evidence" value="ECO:0007669"/>
    <property type="project" value="UniProtKB-ARBA"/>
</dbReference>
<dbReference type="GO" id="GO:0046872">
    <property type="term" value="F:metal ion binding"/>
    <property type="evidence" value="ECO:0007669"/>
    <property type="project" value="UniProtKB-KW"/>
</dbReference>
<dbReference type="SMART" id="SM00326">
    <property type="entry name" value="SH3"/>
    <property type="match status" value="2"/>
</dbReference>
<dbReference type="FunFam" id="1.20.1270.60:FF:000060">
    <property type="entry name" value="Actin polymerization protein Bzz1"/>
    <property type="match status" value="1"/>
</dbReference>
<evidence type="ECO:0000256" key="4">
    <source>
        <dbReference type="ARBA" id="ARBA00023054"/>
    </source>
</evidence>
<keyword evidence="2" id="KW-0479">Metal-binding</keyword>
<evidence type="ECO:0000259" key="13">
    <source>
        <dbReference type="PROSITE" id="PS51741"/>
    </source>
</evidence>
<feature type="domain" description="Phorbol-ester/DAG-type" evidence="12">
    <location>
        <begin position="397"/>
        <end position="447"/>
    </location>
</feature>
<dbReference type="SUPFAM" id="SSF103657">
    <property type="entry name" value="BAR/IMD domain-like"/>
    <property type="match status" value="1"/>
</dbReference>
<comment type="similarity">
    <text evidence="6">Belongs to the BZZ1 family.</text>
</comment>
<dbReference type="InterPro" id="IPR001452">
    <property type="entry name" value="SH3_domain"/>
</dbReference>
<dbReference type="Pfam" id="PF00611">
    <property type="entry name" value="FCH"/>
    <property type="match status" value="1"/>
</dbReference>
<evidence type="ECO:0000256" key="3">
    <source>
        <dbReference type="ARBA" id="ARBA00022833"/>
    </source>
</evidence>
<dbReference type="InterPro" id="IPR002219">
    <property type="entry name" value="PKC_DAG/PE"/>
</dbReference>
<dbReference type="GO" id="GO:0030833">
    <property type="term" value="P:regulation of actin filament polymerization"/>
    <property type="evidence" value="ECO:0007669"/>
    <property type="project" value="TreeGrafter"/>
</dbReference>
<evidence type="ECO:0000313" key="15">
    <source>
        <dbReference type="Proteomes" id="UP000277580"/>
    </source>
</evidence>
<feature type="compositionally biased region" description="Low complexity" evidence="10">
    <location>
        <begin position="478"/>
        <end position="490"/>
    </location>
</feature>
<organism evidence="14 15">
    <name type="scientific">Morchella conica CCBAS932</name>
    <dbReference type="NCBI Taxonomy" id="1392247"/>
    <lineage>
        <taxon>Eukaryota</taxon>
        <taxon>Fungi</taxon>
        <taxon>Dikarya</taxon>
        <taxon>Ascomycota</taxon>
        <taxon>Pezizomycotina</taxon>
        <taxon>Pezizomycetes</taxon>
        <taxon>Pezizales</taxon>
        <taxon>Morchellaceae</taxon>
        <taxon>Morchella</taxon>
    </lineage>
</organism>
<dbReference type="Pfam" id="PF00130">
    <property type="entry name" value="C1_1"/>
    <property type="match status" value="1"/>
</dbReference>
<keyword evidence="4 9" id="KW-0175">Coiled coil</keyword>
<dbReference type="Proteomes" id="UP000277580">
    <property type="component" value="Unassembled WGS sequence"/>
</dbReference>
<evidence type="ECO:0000256" key="2">
    <source>
        <dbReference type="ARBA" id="ARBA00022723"/>
    </source>
</evidence>
<dbReference type="AlphaFoldDB" id="A0A3N4L733"/>
<evidence type="ECO:0000256" key="8">
    <source>
        <dbReference type="PROSITE-ProRule" id="PRU00192"/>
    </source>
</evidence>
<dbReference type="InterPro" id="IPR001060">
    <property type="entry name" value="FCH_dom"/>
</dbReference>
<dbReference type="InterPro" id="IPR046349">
    <property type="entry name" value="C1-like_sf"/>
</dbReference>
<feature type="domain" description="F-BAR" evidence="13">
    <location>
        <begin position="1"/>
        <end position="266"/>
    </location>
</feature>
<dbReference type="PROSITE" id="PS50081">
    <property type="entry name" value="ZF_DAG_PE_2"/>
    <property type="match status" value="1"/>
</dbReference>